<dbReference type="KEGG" id="rml:FF011L_52270"/>
<keyword evidence="1" id="KW-0175">Coiled coil</keyword>
<dbReference type="RefSeq" id="WP_246109606.1">
    <property type="nucleotide sequence ID" value="NZ_CP036262.1"/>
</dbReference>
<feature type="region of interest" description="Disordered" evidence="2">
    <location>
        <begin position="36"/>
        <end position="61"/>
    </location>
</feature>
<evidence type="ECO:0000256" key="1">
    <source>
        <dbReference type="SAM" id="Coils"/>
    </source>
</evidence>
<feature type="compositionally biased region" description="Low complexity" evidence="2">
    <location>
        <begin position="36"/>
        <end position="58"/>
    </location>
</feature>
<proteinExistence type="predicted"/>
<organism evidence="3 4">
    <name type="scientific">Roseimaritima multifibrata</name>
    <dbReference type="NCBI Taxonomy" id="1930274"/>
    <lineage>
        <taxon>Bacteria</taxon>
        <taxon>Pseudomonadati</taxon>
        <taxon>Planctomycetota</taxon>
        <taxon>Planctomycetia</taxon>
        <taxon>Pirellulales</taxon>
        <taxon>Pirellulaceae</taxon>
        <taxon>Roseimaritima</taxon>
    </lineage>
</organism>
<sequence>MWRPLTHVVHTPPLRWKCLLPTLLLAAISLNIIAPPLRSQPPTDDAPPTTETPATETPSPEVDIDFKADILELIDQLDGSRLVGRQTAERELIKKGPSALPFFPDDPGSLSAEARLRLRRVRAALEKLQARIETKNVVVRLNGAKTLEEALEKISAASGVGFEHGLPPSTPIELGTSGPLSFWQALDTVLDAANLDIDFYGGGESKLALVPRQENRPRRIDSGAYTGVYRLEPTMVTARRVLNNPQLSGLQISIQVAWEPRLTPIGLSLPLNQIQATLDDGTKLTPLSTEGEILIATNSELAFSEIGLPLQLPTGRPRKISALNGMIEALLPGPQHAFEFPLAKGKADSTAGSVTVEIDAIRPNGTLHEVRMLMKLSEANRSLESHQQWVFDNPAFVTASDGTRREHLGYQLFRQTGNEIGIGYLFDLGENVDDFTFHYETPTGIVPSKVPFVIPEILLP</sequence>
<evidence type="ECO:0000313" key="4">
    <source>
        <dbReference type="Proteomes" id="UP000320672"/>
    </source>
</evidence>
<dbReference type="Proteomes" id="UP000320672">
    <property type="component" value="Chromosome"/>
</dbReference>
<name>A0A517MNQ6_9BACT</name>
<protein>
    <submittedName>
        <fullName evidence="3">Uncharacterized protein</fullName>
    </submittedName>
</protein>
<accession>A0A517MNQ6</accession>
<dbReference type="AlphaFoldDB" id="A0A517MNQ6"/>
<reference evidence="3 4" key="1">
    <citation type="submission" date="2019-02" db="EMBL/GenBank/DDBJ databases">
        <title>Deep-cultivation of Planctomycetes and their phenomic and genomic characterization uncovers novel biology.</title>
        <authorList>
            <person name="Wiegand S."/>
            <person name="Jogler M."/>
            <person name="Boedeker C."/>
            <person name="Pinto D."/>
            <person name="Vollmers J."/>
            <person name="Rivas-Marin E."/>
            <person name="Kohn T."/>
            <person name="Peeters S.H."/>
            <person name="Heuer A."/>
            <person name="Rast P."/>
            <person name="Oberbeckmann S."/>
            <person name="Bunk B."/>
            <person name="Jeske O."/>
            <person name="Meyerdierks A."/>
            <person name="Storesund J.E."/>
            <person name="Kallscheuer N."/>
            <person name="Luecker S."/>
            <person name="Lage O.M."/>
            <person name="Pohl T."/>
            <person name="Merkel B.J."/>
            <person name="Hornburger P."/>
            <person name="Mueller R.-W."/>
            <person name="Bruemmer F."/>
            <person name="Labrenz M."/>
            <person name="Spormann A.M."/>
            <person name="Op den Camp H."/>
            <person name="Overmann J."/>
            <person name="Amann R."/>
            <person name="Jetten M.S.M."/>
            <person name="Mascher T."/>
            <person name="Medema M.H."/>
            <person name="Devos D.P."/>
            <person name="Kaster A.-K."/>
            <person name="Ovreas L."/>
            <person name="Rohde M."/>
            <person name="Galperin M.Y."/>
            <person name="Jogler C."/>
        </authorList>
    </citation>
    <scope>NUCLEOTIDE SEQUENCE [LARGE SCALE GENOMIC DNA]</scope>
    <source>
        <strain evidence="3 4">FF011L</strain>
    </source>
</reference>
<feature type="coiled-coil region" evidence="1">
    <location>
        <begin position="111"/>
        <end position="138"/>
    </location>
</feature>
<dbReference type="EMBL" id="CP036262">
    <property type="protein sequence ID" value="QDS96417.1"/>
    <property type="molecule type" value="Genomic_DNA"/>
</dbReference>
<keyword evidence="4" id="KW-1185">Reference proteome</keyword>
<evidence type="ECO:0000313" key="3">
    <source>
        <dbReference type="EMBL" id="QDS96417.1"/>
    </source>
</evidence>
<evidence type="ECO:0000256" key="2">
    <source>
        <dbReference type="SAM" id="MobiDB-lite"/>
    </source>
</evidence>
<gene>
    <name evidence="3" type="ORF">FF011L_52270</name>
</gene>